<dbReference type="EMBL" id="CP058708">
    <property type="protein sequence ID" value="QLH48379.1"/>
    <property type="molecule type" value="Genomic_DNA"/>
</dbReference>
<reference evidence="4 6" key="1">
    <citation type="submission" date="2014-02" db="EMBL/GenBank/DDBJ databases">
        <title>Expanding our view of genomic diversity in Candidatus Accumulibacter clades.</title>
        <authorList>
            <person name="Skennerton C.T."/>
            <person name="Barr J.J."/>
            <person name="Slater F.R."/>
            <person name="Bond P.L."/>
            <person name="Tyson G.W."/>
        </authorList>
    </citation>
    <scope>NUCLEOTIDE SEQUENCE [LARGE SCALE GENOMIC DNA]</scope>
    <source>
        <strain evidence="6">SK-02</strain>
    </source>
</reference>
<dbReference type="SUPFAM" id="SSF51905">
    <property type="entry name" value="FAD/NAD(P)-binding domain"/>
    <property type="match status" value="2"/>
</dbReference>
<dbReference type="Proteomes" id="UP000021315">
    <property type="component" value="Unassembled WGS sequence"/>
</dbReference>
<dbReference type="Pfam" id="PF07992">
    <property type="entry name" value="Pyr_redox_2"/>
    <property type="match status" value="1"/>
</dbReference>
<dbReference type="STRING" id="1453999.AW06_001354"/>
<dbReference type="InterPro" id="IPR019546">
    <property type="entry name" value="TAT_signal_bac_arc"/>
</dbReference>
<dbReference type="PANTHER" id="PTHR43755">
    <property type="match status" value="1"/>
</dbReference>
<organism evidence="4 6">
    <name type="scientific">Candidatus Accumulibacter cognatus</name>
    <dbReference type="NCBI Taxonomy" id="2954383"/>
    <lineage>
        <taxon>Bacteria</taxon>
        <taxon>Pseudomonadati</taxon>
        <taxon>Pseudomonadota</taxon>
        <taxon>Betaproteobacteria</taxon>
        <taxon>Candidatus Accumulibacter</taxon>
    </lineage>
</organism>
<feature type="signal peptide" evidence="1">
    <location>
        <begin position="1"/>
        <end position="29"/>
    </location>
</feature>
<evidence type="ECO:0000313" key="4">
    <source>
        <dbReference type="EMBL" id="KFB77534.1"/>
    </source>
</evidence>
<accession>A0A080MJP6</accession>
<evidence type="ECO:0000259" key="3">
    <source>
        <dbReference type="Pfam" id="PF21706"/>
    </source>
</evidence>
<proteinExistence type="predicted"/>
<dbReference type="Gene3D" id="3.50.50.60">
    <property type="entry name" value="FAD/NAD(P)-binding domain"/>
    <property type="match status" value="2"/>
</dbReference>
<accession>A0A7D5SAZ6</accession>
<protein>
    <submittedName>
        <fullName evidence="5">NAD(P)/FAD-dependent oxidoreductase</fullName>
    </submittedName>
    <submittedName>
        <fullName evidence="4">Sulfide dehydrogenase [flavocytochrome c] flavoprotein chain</fullName>
        <ecNumber evidence="4">1.8.2.3</ecNumber>
    </submittedName>
</protein>
<dbReference type="KEGG" id="acog:HWD57_00155"/>
<dbReference type="PANTHER" id="PTHR43755:SF1">
    <property type="entry name" value="FAD-DEPENDENT PYRIDINE NUCLEOTIDE-DISULPHIDE OXIDOREDUCTASE"/>
    <property type="match status" value="1"/>
</dbReference>
<dbReference type="InterPro" id="IPR036188">
    <property type="entry name" value="FAD/NAD-bd_sf"/>
</dbReference>
<reference evidence="5" key="3">
    <citation type="submission" date="2020-06" db="EMBL/GenBank/DDBJ databases">
        <authorList>
            <person name="Arumugam K."/>
            <person name="Besarab I."/>
            <person name="Haryono M."/>
            <person name="Bagci C."/>
            <person name="Beier S."/>
            <person name="Buchfink B."/>
            <person name="Gorska A."/>
            <person name="Qiu G."/>
            <person name="Huson D.H."/>
            <person name="Williams R.B."/>
        </authorList>
    </citation>
    <scope>NUCLEOTIDE SEQUENCE</scope>
    <source>
        <strain evidence="5">SSA1</strain>
    </source>
</reference>
<sequence length="440" mass="46727">MMHTFSRRQFLQLAGAASAVAALPRGAGAATSTAARVVVVGGGFGGATVAKYLRMWGGAQVAVTLVDPNPSHIACILSNLVVTGSLSMDRITLGYNALREKYGIAVTQGRVTAVNYAGGTVSLGDGTTLPYDHLVLSPGIDFIPPPEGVWDPNVTPHAWQAGAQTLLLKQQLASMRDGDTFVMTIPKSPYRCPPGPYERACVVADYLKRRQLVFSRVVVLDANPSIQAEPLAFGEAFNFIYKGMIEYVPNATVLAVNSPTRSIRTTAGDWSNVRVLNYIPNQRAAAIGPASSLNRGWPVLNAQGFVPVDPLTYGISGYPNVHVIGDACAVPASEGKAVPKSGHMANSEAKICADAILRTLNTQALDENITTNSACFSPITATTASWLSANFNYGDIYDGAGKVKGKGMHRVDLGEAPRTNGDNYQNMFTWAQGLFADSFV</sequence>
<gene>
    <name evidence="4" type="primary">fccB_1</name>
    <name evidence="4" type="ORF">AW06_001354</name>
    <name evidence="5" type="ORF">HWD57_00155</name>
</gene>
<dbReference type="InterPro" id="IPR006311">
    <property type="entry name" value="TAT_signal"/>
</dbReference>
<dbReference type="EMBL" id="JDST02000023">
    <property type="protein sequence ID" value="KFB77534.1"/>
    <property type="molecule type" value="Genomic_DNA"/>
</dbReference>
<evidence type="ECO:0000259" key="2">
    <source>
        <dbReference type="Pfam" id="PF07992"/>
    </source>
</evidence>
<dbReference type="GO" id="GO:0070225">
    <property type="term" value="F:sulfide dehydrogenase activity"/>
    <property type="evidence" value="ECO:0007669"/>
    <property type="project" value="UniProtKB-EC"/>
</dbReference>
<dbReference type="InterPro" id="IPR052541">
    <property type="entry name" value="SQRD"/>
</dbReference>
<dbReference type="Proteomes" id="UP000509684">
    <property type="component" value="Chromosome"/>
</dbReference>
<evidence type="ECO:0000313" key="7">
    <source>
        <dbReference type="Proteomes" id="UP000509684"/>
    </source>
</evidence>
<reference evidence="5 7" key="2">
    <citation type="journal article" date="2019" name="Microbiome">
        <title>Annotated bacterial chromosomes from frame-shift-corrected long-read metagenomic data.</title>
        <authorList>
            <person name="Arumugam K."/>
            <person name="Bagci C."/>
            <person name="Bessarab I."/>
            <person name="Beier S."/>
            <person name="Buchfink B."/>
            <person name="Gorska A."/>
            <person name="Qiu G."/>
            <person name="Huson D.H."/>
            <person name="Williams R.B.H."/>
        </authorList>
    </citation>
    <scope>NUCLEOTIDE SEQUENCE [LARGE SCALE GENOMIC DNA]</scope>
    <source>
        <strain evidence="5">SSA1</strain>
    </source>
</reference>
<evidence type="ECO:0000313" key="5">
    <source>
        <dbReference type="EMBL" id="QLH48379.1"/>
    </source>
</evidence>
<feature type="domain" description="FAD/NAD(P)-binding" evidence="2">
    <location>
        <begin position="36"/>
        <end position="149"/>
    </location>
</feature>
<dbReference type="RefSeq" id="WP_273704405.1">
    <property type="nucleotide sequence ID" value="NZ_JDST02000023.1"/>
</dbReference>
<dbReference type="Pfam" id="PF10518">
    <property type="entry name" value="TAT_signal"/>
    <property type="match status" value="1"/>
</dbReference>
<dbReference type="PROSITE" id="PS51318">
    <property type="entry name" value="TAT"/>
    <property type="match status" value="1"/>
</dbReference>
<evidence type="ECO:0000313" key="6">
    <source>
        <dbReference type="Proteomes" id="UP000021315"/>
    </source>
</evidence>
<keyword evidence="6" id="KW-1185">Reference proteome</keyword>
<dbReference type="InterPro" id="IPR049386">
    <property type="entry name" value="FCSD_central"/>
</dbReference>
<keyword evidence="4" id="KW-0560">Oxidoreductase</keyword>
<dbReference type="Pfam" id="PF21706">
    <property type="entry name" value="FCSD_central"/>
    <property type="match status" value="1"/>
</dbReference>
<name>A0A080MJP6_9PROT</name>
<dbReference type="AlphaFoldDB" id="A0A080MJP6"/>
<feature type="domain" description="Sulfide dehydrogenase [flavocytochrome c] flavoprotein chain central" evidence="3">
    <location>
        <begin position="165"/>
        <end position="280"/>
    </location>
</feature>
<feature type="chain" id="PRO_5001751254" evidence="1">
    <location>
        <begin position="30"/>
        <end position="440"/>
    </location>
</feature>
<dbReference type="EC" id="1.8.2.3" evidence="4"/>
<dbReference type="InterPro" id="IPR023753">
    <property type="entry name" value="FAD/NAD-binding_dom"/>
</dbReference>
<keyword evidence="1" id="KW-0732">Signal</keyword>
<evidence type="ECO:0000256" key="1">
    <source>
        <dbReference type="SAM" id="SignalP"/>
    </source>
</evidence>